<accession>A0A238J986</accession>
<dbReference type="Gene3D" id="1.10.3810.10">
    <property type="entry name" value="Biosynthetic peptidoglycan transglycosylase-like"/>
    <property type="match status" value="1"/>
</dbReference>
<dbReference type="InterPro" id="IPR001460">
    <property type="entry name" value="PCN-bd_Tpept"/>
</dbReference>
<dbReference type="InterPro" id="IPR012338">
    <property type="entry name" value="Beta-lactam/transpept-like"/>
</dbReference>
<dbReference type="EC" id="2.4.99.28" evidence="10"/>
<keyword evidence="13" id="KW-0472">Membrane</keyword>
<comment type="similarity">
    <text evidence="2">In the C-terminal section; belongs to the transpeptidase family.</text>
</comment>
<keyword evidence="13" id="KW-0812">Transmembrane</keyword>
<organism evidence="16 17">
    <name type="scientific">Pelagimonas phthalicica</name>
    <dbReference type="NCBI Taxonomy" id="1037362"/>
    <lineage>
        <taxon>Bacteria</taxon>
        <taxon>Pseudomonadati</taxon>
        <taxon>Pseudomonadota</taxon>
        <taxon>Alphaproteobacteria</taxon>
        <taxon>Rhodobacterales</taxon>
        <taxon>Roseobacteraceae</taxon>
        <taxon>Pelagimonas</taxon>
    </lineage>
</organism>
<feature type="domain" description="Glycosyl transferase family 51" evidence="15">
    <location>
        <begin position="119"/>
        <end position="306"/>
    </location>
</feature>
<reference evidence="17" key="1">
    <citation type="submission" date="2017-05" db="EMBL/GenBank/DDBJ databases">
        <authorList>
            <person name="Rodrigo-Torres L."/>
            <person name="Arahal R. D."/>
            <person name="Lucena T."/>
        </authorList>
    </citation>
    <scope>NUCLEOTIDE SEQUENCE [LARGE SCALE GENOMIC DNA]</scope>
    <source>
        <strain evidence="17">CECT 8649</strain>
    </source>
</reference>
<dbReference type="InterPro" id="IPR001264">
    <property type="entry name" value="Glyco_trans_51"/>
</dbReference>
<dbReference type="Proteomes" id="UP000225972">
    <property type="component" value="Unassembled WGS sequence"/>
</dbReference>
<dbReference type="UniPathway" id="UPA00219"/>
<dbReference type="GO" id="GO:0006508">
    <property type="term" value="P:proteolysis"/>
    <property type="evidence" value="ECO:0007669"/>
    <property type="project" value="UniProtKB-KW"/>
</dbReference>
<keyword evidence="7" id="KW-0808">Transferase</keyword>
<evidence type="ECO:0000256" key="12">
    <source>
        <dbReference type="SAM" id="MobiDB-lite"/>
    </source>
</evidence>
<evidence type="ECO:0000256" key="11">
    <source>
        <dbReference type="ARBA" id="ARBA00049902"/>
    </source>
</evidence>
<dbReference type="SUPFAM" id="SSF56601">
    <property type="entry name" value="beta-lactamase/transpeptidase-like"/>
    <property type="match status" value="1"/>
</dbReference>
<dbReference type="EMBL" id="FXXP01000001">
    <property type="protein sequence ID" value="SMX26784.1"/>
    <property type="molecule type" value="Genomic_DNA"/>
</dbReference>
<evidence type="ECO:0000256" key="5">
    <source>
        <dbReference type="ARBA" id="ARBA00022670"/>
    </source>
</evidence>
<name>A0A238J986_9RHOB</name>
<dbReference type="InterPro" id="IPR036950">
    <property type="entry name" value="PBP_transglycosylase"/>
</dbReference>
<dbReference type="GO" id="GO:0008658">
    <property type="term" value="F:penicillin binding"/>
    <property type="evidence" value="ECO:0007669"/>
    <property type="project" value="InterPro"/>
</dbReference>
<dbReference type="PANTHER" id="PTHR32282:SF33">
    <property type="entry name" value="PEPTIDOGLYCAN GLYCOSYLTRANSFERASE"/>
    <property type="match status" value="1"/>
</dbReference>
<evidence type="ECO:0000256" key="8">
    <source>
        <dbReference type="ARBA" id="ARBA00022801"/>
    </source>
</evidence>
<dbReference type="RefSeq" id="WP_176556013.1">
    <property type="nucleotide sequence ID" value="NZ_FXXP01000001.1"/>
</dbReference>
<evidence type="ECO:0000256" key="9">
    <source>
        <dbReference type="ARBA" id="ARBA00023268"/>
    </source>
</evidence>
<evidence type="ECO:0000256" key="1">
    <source>
        <dbReference type="ARBA" id="ARBA00004752"/>
    </source>
</evidence>
<evidence type="ECO:0000256" key="7">
    <source>
        <dbReference type="ARBA" id="ARBA00022679"/>
    </source>
</evidence>
<dbReference type="NCBIfam" id="TIGR02074">
    <property type="entry name" value="PBP_1a_fam"/>
    <property type="match status" value="1"/>
</dbReference>
<evidence type="ECO:0000259" key="14">
    <source>
        <dbReference type="Pfam" id="PF00905"/>
    </source>
</evidence>
<dbReference type="AlphaFoldDB" id="A0A238J986"/>
<feature type="region of interest" description="Disordered" evidence="12">
    <location>
        <begin position="1"/>
        <end position="43"/>
    </location>
</feature>
<comment type="similarity">
    <text evidence="3">In the N-terminal section; belongs to the glycosyltransferase 51 family.</text>
</comment>
<dbReference type="InterPro" id="IPR023346">
    <property type="entry name" value="Lysozyme-like_dom_sf"/>
</dbReference>
<dbReference type="GO" id="GO:0004180">
    <property type="term" value="F:carboxypeptidase activity"/>
    <property type="evidence" value="ECO:0007669"/>
    <property type="project" value="UniProtKB-KW"/>
</dbReference>
<dbReference type="GO" id="GO:0030288">
    <property type="term" value="C:outer membrane-bounded periplasmic space"/>
    <property type="evidence" value="ECO:0007669"/>
    <property type="project" value="TreeGrafter"/>
</dbReference>
<keyword evidence="5" id="KW-0645">Protease</keyword>
<keyword evidence="8" id="KW-0378">Hydrolase</keyword>
<evidence type="ECO:0000256" key="10">
    <source>
        <dbReference type="ARBA" id="ARBA00044770"/>
    </source>
</evidence>
<evidence type="ECO:0000313" key="17">
    <source>
        <dbReference type="Proteomes" id="UP000225972"/>
    </source>
</evidence>
<dbReference type="GO" id="GO:0009252">
    <property type="term" value="P:peptidoglycan biosynthetic process"/>
    <property type="evidence" value="ECO:0007669"/>
    <property type="project" value="UniProtKB-UniPathway"/>
</dbReference>
<keyword evidence="17" id="KW-1185">Reference proteome</keyword>
<keyword evidence="13" id="KW-1133">Transmembrane helix</keyword>
<feature type="region of interest" description="Disordered" evidence="12">
    <location>
        <begin position="672"/>
        <end position="702"/>
    </location>
</feature>
<sequence length="717" mass="77622">MSNSGRKPGRLVADKRYPRAGAKKPTKKPAPKRRKPAKRKTARRRNPIAAFFIGIFRWLWRLIWRTTVFVSLVLAMIIGTAVFYTRAGLPEVSEIVDGRARGSVTLLDRDGAVYARRGDQYGGAVTADGVSKHLKNAIVATEDKRFYNHFGLSPRGIASAVRINLSEGRGPLSGHGGSTLTQQTAKLLCLGNTYDPSEWESESAFVADCRRGNIQRKIKEAIYAMAMESKYSKDDILAIYMNRAYMGGGAYGAEAAAKRYFNKTAASLNPAESAMIAGLLTAPTRMAPTANLKRSQDRAATVLRLMNEQGYLTAEETRHYQNNPATLAAEAQMSAGGYFADWVMRSGPEFFTRDTTEDVLIRTTLDQRLQAATAEAVNKVFSEKVREGSKAEVAVVVMSADGAVRAMIGGRKTDASGLFNRASQAVRQTGSAFKPFVYATALELGYGPLDTVLDEPFCMNIPGSGEWCPKNYTKTFKGRVTLTDALKDSLNIPAVKISESVGRDLVMRVARDFGIYRDLKDTPSMALGSSEATLLEMTGAYAGILNGGSSVTPYGLTELRLRGDDTPLMGAGGGIGERVIQPRAAGELIWMMEKVVAEGTGARARLSDRPVAGKTGTSQEARDAWFVGFTADYVAGVWMGYDDNTPLSGVTGGGLPAEIWREVMTRVHQGIPAKPLPSQAPVVQAPAPQPAPQPAPRDQRVRDSILNQVLRDILGGN</sequence>
<feature type="compositionally biased region" description="Basic residues" evidence="12">
    <location>
        <begin position="21"/>
        <end position="43"/>
    </location>
</feature>
<keyword evidence="4" id="KW-0121">Carboxypeptidase</keyword>
<evidence type="ECO:0000256" key="2">
    <source>
        <dbReference type="ARBA" id="ARBA00007090"/>
    </source>
</evidence>
<feature type="domain" description="Penicillin-binding protein transpeptidase" evidence="14">
    <location>
        <begin position="394"/>
        <end position="664"/>
    </location>
</feature>
<comment type="catalytic activity">
    <reaction evidence="11">
        <text>[GlcNAc-(1-&gt;4)-Mur2Ac(oyl-L-Ala-gamma-D-Glu-L-Lys-D-Ala-D-Ala)](n)-di-trans,octa-cis-undecaprenyl diphosphate + beta-D-GlcNAc-(1-&gt;4)-Mur2Ac(oyl-L-Ala-gamma-D-Glu-L-Lys-D-Ala-D-Ala)-di-trans,octa-cis-undecaprenyl diphosphate = [GlcNAc-(1-&gt;4)-Mur2Ac(oyl-L-Ala-gamma-D-Glu-L-Lys-D-Ala-D-Ala)](n+1)-di-trans,octa-cis-undecaprenyl diphosphate + di-trans,octa-cis-undecaprenyl diphosphate + H(+)</text>
        <dbReference type="Rhea" id="RHEA:23708"/>
        <dbReference type="Rhea" id="RHEA-COMP:9602"/>
        <dbReference type="Rhea" id="RHEA-COMP:9603"/>
        <dbReference type="ChEBI" id="CHEBI:15378"/>
        <dbReference type="ChEBI" id="CHEBI:58405"/>
        <dbReference type="ChEBI" id="CHEBI:60033"/>
        <dbReference type="ChEBI" id="CHEBI:78435"/>
        <dbReference type="EC" id="2.4.99.28"/>
    </reaction>
</comment>
<evidence type="ECO:0000256" key="13">
    <source>
        <dbReference type="SAM" id="Phobius"/>
    </source>
</evidence>
<dbReference type="Gene3D" id="3.40.710.10">
    <property type="entry name" value="DD-peptidase/beta-lactamase superfamily"/>
    <property type="match status" value="1"/>
</dbReference>
<dbReference type="Pfam" id="PF00905">
    <property type="entry name" value="Transpeptidase"/>
    <property type="match status" value="1"/>
</dbReference>
<feature type="transmembrane region" description="Helical" evidence="13">
    <location>
        <begin position="66"/>
        <end position="84"/>
    </location>
</feature>
<evidence type="ECO:0000256" key="3">
    <source>
        <dbReference type="ARBA" id="ARBA00007739"/>
    </source>
</evidence>
<gene>
    <name evidence="16" type="primary">pbpG</name>
    <name evidence="16" type="ORF">TRP8649_00869</name>
</gene>
<dbReference type="SUPFAM" id="SSF53955">
    <property type="entry name" value="Lysozyme-like"/>
    <property type="match status" value="1"/>
</dbReference>
<proteinExistence type="inferred from homology"/>
<dbReference type="PANTHER" id="PTHR32282">
    <property type="entry name" value="BINDING PROTEIN TRANSPEPTIDASE, PUTATIVE-RELATED"/>
    <property type="match status" value="1"/>
</dbReference>
<keyword evidence="9" id="KW-0511">Multifunctional enzyme</keyword>
<evidence type="ECO:0000256" key="6">
    <source>
        <dbReference type="ARBA" id="ARBA00022676"/>
    </source>
</evidence>
<dbReference type="Pfam" id="PF00912">
    <property type="entry name" value="Transgly"/>
    <property type="match status" value="1"/>
</dbReference>
<keyword evidence="6" id="KW-0328">Glycosyltransferase</keyword>
<evidence type="ECO:0000256" key="4">
    <source>
        <dbReference type="ARBA" id="ARBA00022645"/>
    </source>
</evidence>
<dbReference type="GO" id="GO:0008955">
    <property type="term" value="F:peptidoglycan glycosyltransferase activity"/>
    <property type="evidence" value="ECO:0007669"/>
    <property type="project" value="UniProtKB-EC"/>
</dbReference>
<evidence type="ECO:0000313" key="16">
    <source>
        <dbReference type="EMBL" id="SMX26784.1"/>
    </source>
</evidence>
<evidence type="ECO:0000259" key="15">
    <source>
        <dbReference type="Pfam" id="PF00912"/>
    </source>
</evidence>
<protein>
    <recommendedName>
        <fullName evidence="10">peptidoglycan glycosyltransferase</fullName>
        <ecNumber evidence="10">2.4.99.28</ecNumber>
    </recommendedName>
</protein>
<comment type="pathway">
    <text evidence="1">Cell wall biogenesis; peptidoglycan biosynthesis.</text>
</comment>
<dbReference type="InterPro" id="IPR050396">
    <property type="entry name" value="Glycosyltr_51/Transpeptidase"/>
</dbReference>